<dbReference type="PRINTS" id="PR00411">
    <property type="entry name" value="PNDRDTASEI"/>
</dbReference>
<dbReference type="Pfam" id="PF07992">
    <property type="entry name" value="Pyr_redox_2"/>
    <property type="match status" value="1"/>
</dbReference>
<dbReference type="SUPFAM" id="SSF51905">
    <property type="entry name" value="FAD/NAD(P)-binding domain"/>
    <property type="match status" value="1"/>
</dbReference>
<dbReference type="InterPro" id="IPR023753">
    <property type="entry name" value="FAD/NAD-binding_dom"/>
</dbReference>
<dbReference type="InterPro" id="IPR036188">
    <property type="entry name" value="FAD/NAD-bd_sf"/>
</dbReference>
<evidence type="ECO:0000256" key="2">
    <source>
        <dbReference type="ARBA" id="ARBA00022827"/>
    </source>
</evidence>
<reference evidence="5" key="1">
    <citation type="submission" date="2017-09" db="EMBL/GenBank/DDBJ databases">
        <title>Transcriptome-wide identification of genes involved in Ascorbate-Glutathione Cycle (Halliwell-Asada Pathway) in relation to the synthesis of polyphenol(s) in finger millet.</title>
        <authorList>
            <person name="Avashthi H."/>
            <person name="Mishra K."/>
            <person name="Pathak R.K."/>
            <person name="Pandey N."/>
            <person name="Mishra P."/>
            <person name="Arora S."/>
            <person name="Marla S.S."/>
            <person name="Mishra A.K."/>
            <person name="Ramteke P.W."/>
            <person name="Kumar A."/>
        </authorList>
    </citation>
    <scope>NUCLEOTIDE SEQUENCE</scope>
    <source>
        <strain evidence="5">Comp73259c0seq1</strain>
        <tissue evidence="5">Developing spike</tissue>
    </source>
</reference>
<evidence type="ECO:0000256" key="1">
    <source>
        <dbReference type="ARBA" id="ARBA00022630"/>
    </source>
</evidence>
<keyword evidence="3 5" id="KW-0560">Oxidoreductase</keyword>
<sequence length="235" mass="25702">MASEKHFKYVILGGGVAAGYAAREFDKQGVKPGELAIISKEAVAPYERPALSKAYLFPQNPARLPGFHTCVGSGGEKLLPEWYSEKGIELILNTEIVKADLAAKTLTSATEATFTYEILLIATGSTVIKLTDFGTQGAEYNNILYLREIQDADKLLAAIQAKKDGKAVVIGGGYIGLELSAALKINNIDVTMVYPEPWCMPRLFTADIAHFYEAYYANKGIKMVKGTYSCWLRCQ</sequence>
<organism evidence="5">
    <name type="scientific">Eleusine coracana</name>
    <name type="common">Indian finger millet</name>
    <name type="synonym">Ragi</name>
    <dbReference type="NCBI Taxonomy" id="4511"/>
    <lineage>
        <taxon>Eukaryota</taxon>
        <taxon>Viridiplantae</taxon>
        <taxon>Streptophyta</taxon>
        <taxon>Embryophyta</taxon>
        <taxon>Tracheophyta</taxon>
        <taxon>Spermatophyta</taxon>
        <taxon>Magnoliopsida</taxon>
        <taxon>Liliopsida</taxon>
        <taxon>Poales</taxon>
        <taxon>Poaceae</taxon>
        <taxon>PACMAD clade</taxon>
        <taxon>Chloridoideae</taxon>
        <taxon>Cynodonteae</taxon>
        <taxon>Eleusininae</taxon>
        <taxon>Eleusine</taxon>
    </lineage>
</organism>
<proteinExistence type="evidence at transcript level"/>
<evidence type="ECO:0000259" key="4">
    <source>
        <dbReference type="Pfam" id="PF07992"/>
    </source>
</evidence>
<dbReference type="GO" id="GO:0016656">
    <property type="term" value="F:monodehydroascorbate reductase (NADH) activity"/>
    <property type="evidence" value="ECO:0007669"/>
    <property type="project" value="UniProtKB-EC"/>
</dbReference>
<evidence type="ECO:0000313" key="5">
    <source>
        <dbReference type="EMBL" id="ATL76081.1"/>
    </source>
</evidence>
<feature type="domain" description="FAD/NAD(P)-binding" evidence="4">
    <location>
        <begin position="7"/>
        <end position="227"/>
    </location>
</feature>
<dbReference type="GO" id="GO:0005737">
    <property type="term" value="C:cytoplasm"/>
    <property type="evidence" value="ECO:0007669"/>
    <property type="project" value="TreeGrafter"/>
</dbReference>
<dbReference type="PANTHER" id="PTHR43557:SF17">
    <property type="entry name" value="MONODEHYDROASCORBATE REDUCTASE 4, CYTOSOLIC"/>
    <property type="match status" value="1"/>
</dbReference>
<dbReference type="Gene3D" id="3.50.50.60">
    <property type="entry name" value="FAD/NAD(P)-binding domain"/>
    <property type="match status" value="2"/>
</dbReference>
<dbReference type="InterPro" id="IPR050446">
    <property type="entry name" value="FAD-oxidoreductase/Apoptosis"/>
</dbReference>
<name>A0A2C9PGL8_ELECO</name>
<keyword evidence="2" id="KW-0274">FAD</keyword>
<dbReference type="AlphaFoldDB" id="A0A2C9PGL8"/>
<dbReference type="PRINTS" id="PR00368">
    <property type="entry name" value="FADPNR"/>
</dbReference>
<protein>
    <submittedName>
        <fullName evidence="5">Monodehydroascorbate reductase</fullName>
        <ecNumber evidence="5">1.6.5.4</ecNumber>
    </submittedName>
</protein>
<evidence type="ECO:0000256" key="3">
    <source>
        <dbReference type="ARBA" id="ARBA00023002"/>
    </source>
</evidence>
<dbReference type="EC" id="1.6.5.4" evidence="5"/>
<dbReference type="PANTHER" id="PTHR43557">
    <property type="entry name" value="APOPTOSIS-INDUCING FACTOR 1"/>
    <property type="match status" value="1"/>
</dbReference>
<accession>A0A2C9PGL8</accession>
<keyword evidence="1" id="KW-0285">Flavoprotein</keyword>
<gene>
    <name evidence="5" type="primary">MDHAR</name>
</gene>
<dbReference type="EMBL" id="MF872224">
    <property type="protein sequence ID" value="ATL76081.1"/>
    <property type="molecule type" value="mRNA"/>
</dbReference>